<dbReference type="OrthoDB" id="2675409at2759"/>
<name>A0A0D0CNL5_9AGAM</name>
<keyword evidence="2" id="KW-1185">Reference proteome</keyword>
<evidence type="ECO:0000313" key="2">
    <source>
        <dbReference type="Proteomes" id="UP000054538"/>
    </source>
</evidence>
<dbReference type="EMBL" id="KN827259">
    <property type="protein sequence ID" value="KIK76858.1"/>
    <property type="molecule type" value="Genomic_DNA"/>
</dbReference>
<proteinExistence type="predicted"/>
<dbReference type="AlphaFoldDB" id="A0A0D0CNL5"/>
<gene>
    <name evidence="1" type="ORF">PAXRUDRAFT_94186</name>
</gene>
<dbReference type="STRING" id="930991.A0A0D0CNL5"/>
<dbReference type="Proteomes" id="UP000054538">
    <property type="component" value="Unassembled WGS sequence"/>
</dbReference>
<evidence type="ECO:0000313" key="1">
    <source>
        <dbReference type="EMBL" id="KIK76858.1"/>
    </source>
</evidence>
<sequence>ACPKFPDSEWNNIILGKPINLDTIFTGIDLKISCGIYSAPSKTILTGQDWHTAWICTAHAYWFAFPHRASELEWYGEYITQKFAHHKQQFHDRVIEFNKSIQKHVA</sequence>
<feature type="non-terminal residue" evidence="1">
    <location>
        <position position="1"/>
    </location>
</feature>
<accession>A0A0D0CNL5</accession>
<protein>
    <submittedName>
        <fullName evidence="1">Uncharacterized protein</fullName>
    </submittedName>
</protein>
<dbReference type="InParanoid" id="A0A0D0CNL5"/>
<feature type="non-terminal residue" evidence="1">
    <location>
        <position position="106"/>
    </location>
</feature>
<reference evidence="1 2" key="1">
    <citation type="submission" date="2014-04" db="EMBL/GenBank/DDBJ databases">
        <authorList>
            <consortium name="DOE Joint Genome Institute"/>
            <person name="Kuo A."/>
            <person name="Kohler A."/>
            <person name="Jargeat P."/>
            <person name="Nagy L.G."/>
            <person name="Floudas D."/>
            <person name="Copeland A."/>
            <person name="Barry K.W."/>
            <person name="Cichocki N."/>
            <person name="Veneault-Fourrey C."/>
            <person name="LaButti K."/>
            <person name="Lindquist E.A."/>
            <person name="Lipzen A."/>
            <person name="Lundell T."/>
            <person name="Morin E."/>
            <person name="Murat C."/>
            <person name="Sun H."/>
            <person name="Tunlid A."/>
            <person name="Henrissat B."/>
            <person name="Grigoriev I.V."/>
            <person name="Hibbett D.S."/>
            <person name="Martin F."/>
            <person name="Nordberg H.P."/>
            <person name="Cantor M.N."/>
            <person name="Hua S.X."/>
        </authorList>
    </citation>
    <scope>NUCLEOTIDE SEQUENCE [LARGE SCALE GENOMIC DNA]</scope>
    <source>
        <strain evidence="1 2">Ve08.2h10</strain>
    </source>
</reference>
<organism evidence="1 2">
    <name type="scientific">Paxillus rubicundulus Ve08.2h10</name>
    <dbReference type="NCBI Taxonomy" id="930991"/>
    <lineage>
        <taxon>Eukaryota</taxon>
        <taxon>Fungi</taxon>
        <taxon>Dikarya</taxon>
        <taxon>Basidiomycota</taxon>
        <taxon>Agaricomycotina</taxon>
        <taxon>Agaricomycetes</taxon>
        <taxon>Agaricomycetidae</taxon>
        <taxon>Boletales</taxon>
        <taxon>Paxilineae</taxon>
        <taxon>Paxillaceae</taxon>
        <taxon>Paxillus</taxon>
    </lineage>
</organism>
<dbReference type="HOGENOM" id="CLU_133581_0_0_1"/>
<reference evidence="2" key="2">
    <citation type="submission" date="2015-01" db="EMBL/GenBank/DDBJ databases">
        <title>Evolutionary Origins and Diversification of the Mycorrhizal Mutualists.</title>
        <authorList>
            <consortium name="DOE Joint Genome Institute"/>
            <consortium name="Mycorrhizal Genomics Consortium"/>
            <person name="Kohler A."/>
            <person name="Kuo A."/>
            <person name="Nagy L.G."/>
            <person name="Floudas D."/>
            <person name="Copeland A."/>
            <person name="Barry K.W."/>
            <person name="Cichocki N."/>
            <person name="Veneault-Fourrey C."/>
            <person name="LaButti K."/>
            <person name="Lindquist E.A."/>
            <person name="Lipzen A."/>
            <person name="Lundell T."/>
            <person name="Morin E."/>
            <person name="Murat C."/>
            <person name="Riley R."/>
            <person name="Ohm R."/>
            <person name="Sun H."/>
            <person name="Tunlid A."/>
            <person name="Henrissat B."/>
            <person name="Grigoriev I.V."/>
            <person name="Hibbett D.S."/>
            <person name="Martin F."/>
        </authorList>
    </citation>
    <scope>NUCLEOTIDE SEQUENCE [LARGE SCALE GENOMIC DNA]</scope>
    <source>
        <strain evidence="2">Ve08.2h10</strain>
    </source>
</reference>